<organism evidence="1">
    <name type="scientific">Proteinivorax hydrogeniformans</name>
    <dbReference type="NCBI Taxonomy" id="1826727"/>
    <lineage>
        <taxon>Bacteria</taxon>
        <taxon>Bacillati</taxon>
        <taxon>Bacillota</taxon>
        <taxon>Clostridia</taxon>
        <taxon>Eubacteriales</taxon>
        <taxon>Proteinivoracaceae</taxon>
        <taxon>Proteinivorax</taxon>
    </lineage>
</organism>
<proteinExistence type="predicted"/>
<reference evidence="1" key="2">
    <citation type="submission" date="2024-06" db="EMBL/GenBank/DDBJ databases">
        <authorList>
            <person name="Petrova K.O."/>
            <person name="Toshchakov S.V."/>
            <person name="Boltjanskaja Y.V."/>
            <person name="Kevbrin V.V."/>
        </authorList>
    </citation>
    <scope>NUCLEOTIDE SEQUENCE</scope>
    <source>
        <strain evidence="1">Z-710</strain>
    </source>
</reference>
<dbReference type="AlphaFoldDB" id="A0AAU8HTT3"/>
<dbReference type="EMBL" id="CP159485">
    <property type="protein sequence ID" value="XCI28832.1"/>
    <property type="molecule type" value="Genomic_DNA"/>
</dbReference>
<dbReference type="RefSeq" id="WP_353893384.1">
    <property type="nucleotide sequence ID" value="NZ_CP159485.1"/>
</dbReference>
<reference evidence="1" key="1">
    <citation type="journal article" date="2018" name="Antonie Van Leeuwenhoek">
        <title>Proteinivorax hydrogeniformans sp. nov., an anaerobic, haloalkaliphilic bacterium fermenting proteinaceous compounds with high hydrogen production.</title>
        <authorList>
            <person name="Boltyanskaya Y."/>
            <person name="Detkova E."/>
            <person name="Pimenov N."/>
            <person name="Kevbrin V."/>
        </authorList>
    </citation>
    <scope>NUCLEOTIDE SEQUENCE</scope>
    <source>
        <strain evidence="1">Z-710</strain>
    </source>
</reference>
<sequence length="159" mass="18604">MVVLMVCFVLLLALLLRNPNFTHKTNLKFFTKASYDISLEEMSFSYERIVYYTSIPNLNIKPTLSTLKEKYVKAGFLDPEVIAIQIYHKEGDNEKLVAELLQKRFDVPTLDSLLGEGQITQKEMERLKKIKFYHKTTIDMLKKEVLNRITNEQEIRLNA</sequence>
<gene>
    <name evidence="1" type="ORF">PRVXH_000110</name>
</gene>
<name>A0AAU8HTT3_9FIRM</name>
<protein>
    <submittedName>
        <fullName evidence="1">Uncharacterized protein</fullName>
    </submittedName>
</protein>
<accession>A0AAU8HTT3</accession>
<evidence type="ECO:0000313" key="1">
    <source>
        <dbReference type="EMBL" id="XCI28832.1"/>
    </source>
</evidence>